<evidence type="ECO:0000256" key="1">
    <source>
        <dbReference type="SAM" id="MobiDB-lite"/>
    </source>
</evidence>
<dbReference type="RefSeq" id="WP_010765640.1">
    <property type="nucleotide sequence ID" value="NZ_ASWB01000002.1"/>
</dbReference>
<evidence type="ECO:0000313" key="3">
    <source>
        <dbReference type="EMBL" id="EOH99004.1"/>
    </source>
</evidence>
<feature type="signal peptide" evidence="2">
    <location>
        <begin position="1"/>
        <end position="32"/>
    </location>
</feature>
<dbReference type="eggNOG" id="ENOG50306YI">
    <property type="taxonomic scope" value="Bacteria"/>
</dbReference>
<accession>R2TFT6</accession>
<dbReference type="Proteomes" id="UP000014157">
    <property type="component" value="Unassembled WGS sequence"/>
</dbReference>
<name>R2TFT6_9ENTE</name>
<keyword evidence="2" id="KW-0732">Signal</keyword>
<reference evidence="4 6" key="2">
    <citation type="submission" date="2013-03" db="EMBL/GenBank/DDBJ databases">
        <title>The Genome Sequence of Enterococcus moraviensis BAA-383 (PacBio/Illumina hybrid assembly).</title>
        <authorList>
            <consortium name="The Broad Institute Genomics Platform"/>
            <consortium name="The Broad Institute Genome Sequencing Center for Infectious Disease"/>
            <person name="Earl A."/>
            <person name="Russ C."/>
            <person name="Gilmore M."/>
            <person name="Surin D."/>
            <person name="Walker B."/>
            <person name="Young S."/>
            <person name="Zeng Q."/>
            <person name="Gargeya S."/>
            <person name="Fitzgerald M."/>
            <person name="Haas B."/>
            <person name="Abouelleil A."/>
            <person name="Allen A.W."/>
            <person name="Alvarado L."/>
            <person name="Arachchi H.M."/>
            <person name="Berlin A.M."/>
            <person name="Chapman S.B."/>
            <person name="Gainer-Dewar J."/>
            <person name="Goldberg J."/>
            <person name="Griggs A."/>
            <person name="Gujja S."/>
            <person name="Hansen M."/>
            <person name="Howarth C."/>
            <person name="Imamovic A."/>
            <person name="Ireland A."/>
            <person name="Larimer J."/>
            <person name="McCowan C."/>
            <person name="Murphy C."/>
            <person name="Pearson M."/>
            <person name="Poon T.W."/>
            <person name="Priest M."/>
            <person name="Roberts A."/>
            <person name="Saif S."/>
            <person name="Shea T."/>
            <person name="Sisk P."/>
            <person name="Sykes S."/>
            <person name="Wortman J."/>
            <person name="Nusbaum C."/>
            <person name="Birren B."/>
        </authorList>
    </citation>
    <scope>NUCLEOTIDE SEQUENCE [LARGE SCALE GENOMIC DNA]</scope>
    <source>
        <strain evidence="4 6">ATCC BAA-383</strain>
    </source>
</reference>
<dbReference type="HOGENOM" id="CLU_090286_0_0_9"/>
<evidence type="ECO:0000256" key="2">
    <source>
        <dbReference type="SAM" id="SignalP"/>
    </source>
</evidence>
<organism evidence="3 5">
    <name type="scientific">Enterococcus moraviensis ATCC BAA-383</name>
    <dbReference type="NCBI Taxonomy" id="1158609"/>
    <lineage>
        <taxon>Bacteria</taxon>
        <taxon>Bacillati</taxon>
        <taxon>Bacillota</taxon>
        <taxon>Bacilli</taxon>
        <taxon>Lactobacillales</taxon>
        <taxon>Enterococcaceae</taxon>
        <taxon>Enterococcus</taxon>
    </lineage>
</organism>
<gene>
    <name evidence="4" type="ORF">I586_01628</name>
    <name evidence="3" type="ORF">UAY_02273</name>
</gene>
<proteinExistence type="predicted"/>
<feature type="region of interest" description="Disordered" evidence="1">
    <location>
        <begin position="131"/>
        <end position="174"/>
    </location>
</feature>
<dbReference type="EMBL" id="ASWB01000002">
    <property type="protein sequence ID" value="EOT71821.1"/>
    <property type="molecule type" value="Genomic_DNA"/>
</dbReference>
<keyword evidence="6" id="KW-1185">Reference proteome</keyword>
<dbReference type="Pfam" id="PF14039">
    <property type="entry name" value="YusW"/>
    <property type="match status" value="1"/>
</dbReference>
<evidence type="ECO:0008006" key="7">
    <source>
        <dbReference type="Google" id="ProtNLM"/>
    </source>
</evidence>
<reference evidence="3 5" key="1">
    <citation type="submission" date="2013-02" db="EMBL/GenBank/DDBJ databases">
        <title>The Genome Sequence of Enterococcus moraviensis BAA-383.</title>
        <authorList>
            <consortium name="The Broad Institute Genome Sequencing Platform"/>
            <consortium name="The Broad Institute Genome Sequencing Center for Infectious Disease"/>
            <person name="Earl A.M."/>
            <person name="Gilmore M.S."/>
            <person name="Lebreton F."/>
            <person name="Walker B."/>
            <person name="Young S.K."/>
            <person name="Zeng Q."/>
            <person name="Gargeya S."/>
            <person name="Fitzgerald M."/>
            <person name="Haas B."/>
            <person name="Abouelleil A."/>
            <person name="Alvarado L."/>
            <person name="Arachchi H.M."/>
            <person name="Berlin A.M."/>
            <person name="Chapman S.B."/>
            <person name="Dewar J."/>
            <person name="Goldberg J."/>
            <person name="Griggs A."/>
            <person name="Gujja S."/>
            <person name="Hansen M."/>
            <person name="Howarth C."/>
            <person name="Imamovic A."/>
            <person name="Larimer J."/>
            <person name="McCowan C."/>
            <person name="Murphy C."/>
            <person name="Neiman D."/>
            <person name="Pearson M."/>
            <person name="Priest M."/>
            <person name="Roberts A."/>
            <person name="Saif S."/>
            <person name="Shea T."/>
            <person name="Sisk P."/>
            <person name="Sykes S."/>
            <person name="Wortman J."/>
            <person name="Nusbaum C."/>
            <person name="Birren B."/>
        </authorList>
    </citation>
    <scope>NUCLEOTIDE SEQUENCE [LARGE SCALE GENOMIC DNA]</scope>
    <source>
        <strain evidence="3 5">ATCC BAA-383</strain>
    </source>
</reference>
<evidence type="ECO:0000313" key="6">
    <source>
        <dbReference type="Proteomes" id="UP000014157"/>
    </source>
</evidence>
<feature type="compositionally biased region" description="Polar residues" evidence="1">
    <location>
        <begin position="131"/>
        <end position="151"/>
    </location>
</feature>
<evidence type="ECO:0000313" key="4">
    <source>
        <dbReference type="EMBL" id="EOT71821.1"/>
    </source>
</evidence>
<dbReference type="PATRIC" id="fig|1158609.3.peg.2225"/>
<dbReference type="AlphaFoldDB" id="R2TFT6"/>
<dbReference type="InterPro" id="IPR025623">
    <property type="entry name" value="YusW"/>
</dbReference>
<dbReference type="Proteomes" id="UP000013781">
    <property type="component" value="Unassembled WGS sequence"/>
</dbReference>
<dbReference type="EMBL" id="AJAS01000016">
    <property type="protein sequence ID" value="EOH99004.1"/>
    <property type="molecule type" value="Genomic_DNA"/>
</dbReference>
<dbReference type="OrthoDB" id="2360640at2"/>
<evidence type="ECO:0000313" key="5">
    <source>
        <dbReference type="Proteomes" id="UP000013781"/>
    </source>
</evidence>
<sequence length="278" mass="30150">MKMTHLTKSLLVAGVALSIGAAPFVGAVSASAATVISETTYEKIVSFTKDDLKQATNVQLNATTVNKMYTALKQAKAWEKLGYNAADANKIAKRFADSQYQAVGILTDIAHNEALSLKVVTINKPYFSSVNIGTTGEVTNPGTGESSTEEPNTGETGDTDESTSESNEESNKGTLSKLVKEIDVDVEYKNKDIEFKYEVKSNGTVKAKYVNEFTGEKTEGAKAQKTIEAVFEGLDAKNSSQAQIKNHVINKLGASQNFKKFDFKVKFADKSKVDFKIK</sequence>
<feature type="compositionally biased region" description="Acidic residues" evidence="1">
    <location>
        <begin position="157"/>
        <end position="168"/>
    </location>
</feature>
<feature type="chain" id="PRO_5004366127" description="Lipoprotein" evidence="2">
    <location>
        <begin position="33"/>
        <end position="278"/>
    </location>
</feature>
<comment type="caution">
    <text evidence="3">The sequence shown here is derived from an EMBL/GenBank/DDBJ whole genome shotgun (WGS) entry which is preliminary data.</text>
</comment>
<protein>
    <recommendedName>
        <fullName evidence="7">Lipoprotein</fullName>
    </recommendedName>
</protein>